<dbReference type="EMBL" id="JAGGLR010000007">
    <property type="protein sequence ID" value="MBP2062101.1"/>
    <property type="molecule type" value="Genomic_DNA"/>
</dbReference>
<keyword evidence="9" id="KW-1185">Reference proteome</keyword>
<gene>
    <name evidence="8" type="ORF">J2Z30_003117</name>
    <name evidence="7" type="ORF">SIRAN1527</name>
</gene>
<feature type="region of interest" description="Disordered" evidence="5">
    <location>
        <begin position="1"/>
        <end position="21"/>
    </location>
</feature>
<evidence type="ECO:0000256" key="2">
    <source>
        <dbReference type="ARBA" id="ARBA00023125"/>
    </source>
</evidence>
<dbReference type="InterPro" id="IPR001647">
    <property type="entry name" value="HTH_TetR"/>
</dbReference>
<dbReference type="Proteomes" id="UP000756710">
    <property type="component" value="Unassembled WGS sequence"/>
</dbReference>
<dbReference type="GO" id="GO:0000976">
    <property type="term" value="F:transcription cis-regulatory region binding"/>
    <property type="evidence" value="ECO:0007669"/>
    <property type="project" value="TreeGrafter"/>
</dbReference>
<evidence type="ECO:0000313" key="7">
    <source>
        <dbReference type="EMBL" id="CDR04148.1"/>
    </source>
</evidence>
<evidence type="ECO:0000313" key="8">
    <source>
        <dbReference type="EMBL" id="MBP2062101.1"/>
    </source>
</evidence>
<dbReference type="GO" id="GO:0003700">
    <property type="term" value="F:DNA-binding transcription factor activity"/>
    <property type="evidence" value="ECO:0007669"/>
    <property type="project" value="TreeGrafter"/>
</dbReference>
<dbReference type="InterPro" id="IPR009057">
    <property type="entry name" value="Homeodomain-like_sf"/>
</dbReference>
<name>A0A060ZET8_9ACTN</name>
<evidence type="ECO:0000256" key="3">
    <source>
        <dbReference type="ARBA" id="ARBA00023163"/>
    </source>
</evidence>
<reference evidence="7" key="1">
    <citation type="submission" date="2014-05" db="EMBL/GenBank/DDBJ databases">
        <authorList>
            <person name="Horn Fabian"/>
        </authorList>
    </citation>
    <scope>NUCLEOTIDE SEQUENCE</scope>
</reference>
<dbReference type="EMBL" id="LK022848">
    <property type="protein sequence ID" value="CDR04148.1"/>
    <property type="molecule type" value="Genomic_DNA"/>
</dbReference>
<dbReference type="PANTHER" id="PTHR30055">
    <property type="entry name" value="HTH-TYPE TRANSCRIPTIONAL REGULATOR RUTR"/>
    <property type="match status" value="1"/>
</dbReference>
<dbReference type="InterPro" id="IPR050109">
    <property type="entry name" value="HTH-type_TetR-like_transc_reg"/>
</dbReference>
<dbReference type="InterPro" id="IPR004111">
    <property type="entry name" value="Repressor_TetR_C"/>
</dbReference>
<keyword evidence="2 4" id="KW-0238">DNA-binding</keyword>
<dbReference type="Pfam" id="PF00440">
    <property type="entry name" value="TetR_N"/>
    <property type="match status" value="1"/>
</dbReference>
<dbReference type="Pfam" id="PF02909">
    <property type="entry name" value="TetR_C_1"/>
    <property type="match status" value="1"/>
</dbReference>
<evidence type="ECO:0000256" key="5">
    <source>
        <dbReference type="SAM" id="MobiDB-lite"/>
    </source>
</evidence>
<dbReference type="Gene3D" id="1.10.357.10">
    <property type="entry name" value="Tetracycline Repressor, domain 2"/>
    <property type="match status" value="1"/>
</dbReference>
<dbReference type="SUPFAM" id="SSF48498">
    <property type="entry name" value="Tetracyclin repressor-like, C-terminal domain"/>
    <property type="match status" value="1"/>
</dbReference>
<sequence length="221" mass="24514">MAGTAEGTVRRGRGRPPRLSREQIVRSAAELAVREPETALTVKRVAEAVGSAPMALYRYFPDRDDLLQAVADRVLAEAQHKDPPGDTWQERLRAWMHTSRDYLLPYRQLLPYMAATQQPARISSLVTLIRMLRPLKLTEDDLALAVTLIGSTVIGHAVYETHRGPVSARKLDALSEALALYPPDEREAVAPLLARLPRAYSRLYDVVVDRTVAAVEALAAE</sequence>
<protein>
    <submittedName>
        <fullName evidence="8">AcrR family transcriptional regulator</fullName>
    </submittedName>
    <submittedName>
        <fullName evidence="7">Regulatory protein TetR</fullName>
    </submittedName>
</protein>
<keyword evidence="3" id="KW-0804">Transcription</keyword>
<evidence type="ECO:0000313" key="9">
    <source>
        <dbReference type="Proteomes" id="UP000756710"/>
    </source>
</evidence>
<proteinExistence type="predicted"/>
<dbReference type="RefSeq" id="WP_044568012.1">
    <property type="nucleotide sequence ID" value="NZ_BAABDR010000025.1"/>
</dbReference>
<evidence type="ECO:0000256" key="4">
    <source>
        <dbReference type="PROSITE-ProRule" id="PRU00335"/>
    </source>
</evidence>
<dbReference type="AlphaFoldDB" id="A0A060ZET8"/>
<evidence type="ECO:0000259" key="6">
    <source>
        <dbReference type="PROSITE" id="PS50977"/>
    </source>
</evidence>
<dbReference type="PROSITE" id="PS50977">
    <property type="entry name" value="HTH_TETR_2"/>
    <property type="match status" value="1"/>
</dbReference>
<organism evidence="7">
    <name type="scientific">Streptomyces iranensis</name>
    <dbReference type="NCBI Taxonomy" id="576784"/>
    <lineage>
        <taxon>Bacteria</taxon>
        <taxon>Bacillati</taxon>
        <taxon>Actinomycetota</taxon>
        <taxon>Actinomycetes</taxon>
        <taxon>Kitasatosporales</taxon>
        <taxon>Streptomycetaceae</taxon>
        <taxon>Streptomyces</taxon>
        <taxon>Streptomyces violaceusniger group</taxon>
    </lineage>
</organism>
<dbReference type="PANTHER" id="PTHR30055:SF234">
    <property type="entry name" value="HTH-TYPE TRANSCRIPTIONAL REGULATOR BETI"/>
    <property type="match status" value="1"/>
</dbReference>
<dbReference type="HOGENOM" id="CLU_077880_1_0_11"/>
<dbReference type="InterPro" id="IPR036271">
    <property type="entry name" value="Tet_transcr_reg_TetR-rel_C_sf"/>
</dbReference>
<reference evidence="8 9" key="2">
    <citation type="submission" date="2021-03" db="EMBL/GenBank/DDBJ databases">
        <title>Genomic Encyclopedia of Type Strains, Phase IV (KMG-IV): sequencing the most valuable type-strain genomes for metagenomic binning, comparative biology and taxonomic classification.</title>
        <authorList>
            <person name="Goeker M."/>
        </authorList>
    </citation>
    <scope>NUCLEOTIDE SEQUENCE [LARGE SCALE GENOMIC DNA]</scope>
    <source>
        <strain evidence="8 9">DSM 41954</strain>
    </source>
</reference>
<evidence type="ECO:0000256" key="1">
    <source>
        <dbReference type="ARBA" id="ARBA00023015"/>
    </source>
</evidence>
<feature type="domain" description="HTH tetR-type" evidence="6">
    <location>
        <begin position="18"/>
        <end position="78"/>
    </location>
</feature>
<dbReference type="SUPFAM" id="SSF46689">
    <property type="entry name" value="Homeodomain-like"/>
    <property type="match status" value="1"/>
</dbReference>
<feature type="DNA-binding region" description="H-T-H motif" evidence="4">
    <location>
        <begin position="41"/>
        <end position="60"/>
    </location>
</feature>
<dbReference type="GO" id="GO:0045892">
    <property type="term" value="P:negative regulation of DNA-templated transcription"/>
    <property type="evidence" value="ECO:0007669"/>
    <property type="project" value="InterPro"/>
</dbReference>
<accession>A0A060ZET8</accession>
<keyword evidence="1" id="KW-0805">Transcription regulation</keyword>